<reference evidence="2" key="1">
    <citation type="submission" date="2022-09" db="EMBL/GenBank/DDBJ databases">
        <title>Tahibacter sp. nov., isolated from a fresh water.</title>
        <authorList>
            <person name="Baek J.H."/>
            <person name="Lee J.K."/>
            <person name="Kim J.M."/>
            <person name="Jeon C.O."/>
        </authorList>
    </citation>
    <scope>NUCLEOTIDE SEQUENCE</scope>
    <source>
        <strain evidence="2">W38</strain>
    </source>
</reference>
<dbReference type="RefSeq" id="WP_261697223.1">
    <property type="nucleotide sequence ID" value="NZ_CP104694.1"/>
</dbReference>
<evidence type="ECO:0000256" key="1">
    <source>
        <dbReference type="SAM" id="Phobius"/>
    </source>
</evidence>
<feature type="transmembrane region" description="Helical" evidence="1">
    <location>
        <begin position="23"/>
        <end position="43"/>
    </location>
</feature>
<evidence type="ECO:0000313" key="3">
    <source>
        <dbReference type="Proteomes" id="UP001064632"/>
    </source>
</evidence>
<feature type="transmembrane region" description="Helical" evidence="1">
    <location>
        <begin position="76"/>
        <end position="97"/>
    </location>
</feature>
<sequence>MNEPDQRPTGAPSRISAGIPETLVATATAVITLQVLVTIGGVFPRGNWYAGLFFFAGAISLFGAIGLIVLRRSVVWVVAAAISLLDWLVALVVLYGMGIARMH</sequence>
<evidence type="ECO:0000313" key="2">
    <source>
        <dbReference type="EMBL" id="UXI70272.1"/>
    </source>
</evidence>
<organism evidence="2 3">
    <name type="scientific">Tahibacter amnicola</name>
    <dbReference type="NCBI Taxonomy" id="2976241"/>
    <lineage>
        <taxon>Bacteria</taxon>
        <taxon>Pseudomonadati</taxon>
        <taxon>Pseudomonadota</taxon>
        <taxon>Gammaproteobacteria</taxon>
        <taxon>Lysobacterales</taxon>
        <taxon>Rhodanobacteraceae</taxon>
        <taxon>Tahibacter</taxon>
    </lineage>
</organism>
<proteinExistence type="predicted"/>
<name>A0ABY6BR81_9GAMM</name>
<dbReference type="Proteomes" id="UP001064632">
    <property type="component" value="Chromosome"/>
</dbReference>
<keyword evidence="3" id="KW-1185">Reference proteome</keyword>
<gene>
    <name evidence="2" type="ORF">N4264_11745</name>
</gene>
<accession>A0ABY6BR81</accession>
<protein>
    <submittedName>
        <fullName evidence="2">Uncharacterized protein</fullName>
    </submittedName>
</protein>
<dbReference type="EMBL" id="CP104694">
    <property type="protein sequence ID" value="UXI70272.1"/>
    <property type="molecule type" value="Genomic_DNA"/>
</dbReference>
<feature type="transmembrane region" description="Helical" evidence="1">
    <location>
        <begin position="50"/>
        <end position="70"/>
    </location>
</feature>
<keyword evidence="1" id="KW-0812">Transmembrane</keyword>
<keyword evidence="1" id="KW-0472">Membrane</keyword>
<keyword evidence="1" id="KW-1133">Transmembrane helix</keyword>